<dbReference type="Proteomes" id="UP000076798">
    <property type="component" value="Unassembled WGS sequence"/>
</dbReference>
<dbReference type="EMBL" id="KV428054">
    <property type="protein sequence ID" value="KZT38961.1"/>
    <property type="molecule type" value="Genomic_DNA"/>
</dbReference>
<name>A0A166DWC7_9AGAM</name>
<protein>
    <recommendedName>
        <fullName evidence="4">HIG1 domain-containing protein</fullName>
    </recommendedName>
</protein>
<proteinExistence type="predicted"/>
<keyword evidence="3" id="KW-1185">Reference proteome</keyword>
<dbReference type="AlphaFoldDB" id="A0A166DWC7"/>
<organism evidence="2 3">
    <name type="scientific">Sistotremastrum suecicum HHB10207 ss-3</name>
    <dbReference type="NCBI Taxonomy" id="1314776"/>
    <lineage>
        <taxon>Eukaryota</taxon>
        <taxon>Fungi</taxon>
        <taxon>Dikarya</taxon>
        <taxon>Basidiomycota</taxon>
        <taxon>Agaricomycotina</taxon>
        <taxon>Agaricomycetes</taxon>
        <taxon>Sistotremastrales</taxon>
        <taxon>Sistotremastraceae</taxon>
        <taxon>Sistotremastrum</taxon>
    </lineage>
</organism>
<keyword evidence="1" id="KW-1133">Transmembrane helix</keyword>
<gene>
    <name evidence="2" type="ORF">SISSUDRAFT_985545</name>
</gene>
<keyword evidence="1" id="KW-0812">Transmembrane</keyword>
<keyword evidence="1" id="KW-0472">Membrane</keyword>
<dbReference type="PANTHER" id="PTHR39153:SF1">
    <property type="entry name" value="AGR244WP"/>
    <property type="match status" value="1"/>
</dbReference>
<evidence type="ECO:0000313" key="2">
    <source>
        <dbReference type="EMBL" id="KZT38961.1"/>
    </source>
</evidence>
<dbReference type="InterPro" id="IPR038882">
    <property type="entry name" value="Rcf3"/>
</dbReference>
<sequence>MADRAQRQENVDRAHEIQIQAAIRGAAWYTAFGVILAGIGHLAWPTFRQMRPAFKVYLVSGFTTFGAIVKADDALFKHQSEERRKETALRRQAIHDLASQGKVATEREIAMWKVENGKVSQR</sequence>
<feature type="transmembrane region" description="Helical" evidence="1">
    <location>
        <begin position="21"/>
        <end position="44"/>
    </location>
</feature>
<evidence type="ECO:0000313" key="3">
    <source>
        <dbReference type="Proteomes" id="UP000076798"/>
    </source>
</evidence>
<dbReference type="PANTHER" id="PTHR39153">
    <property type="entry name" value="AGR244WP"/>
    <property type="match status" value="1"/>
</dbReference>
<evidence type="ECO:0008006" key="4">
    <source>
        <dbReference type="Google" id="ProtNLM"/>
    </source>
</evidence>
<accession>A0A166DWC7</accession>
<reference evidence="2 3" key="1">
    <citation type="journal article" date="2016" name="Mol. Biol. Evol.">
        <title>Comparative Genomics of Early-Diverging Mushroom-Forming Fungi Provides Insights into the Origins of Lignocellulose Decay Capabilities.</title>
        <authorList>
            <person name="Nagy L.G."/>
            <person name="Riley R."/>
            <person name="Tritt A."/>
            <person name="Adam C."/>
            <person name="Daum C."/>
            <person name="Floudas D."/>
            <person name="Sun H."/>
            <person name="Yadav J.S."/>
            <person name="Pangilinan J."/>
            <person name="Larsson K.H."/>
            <person name="Matsuura K."/>
            <person name="Barry K."/>
            <person name="Labutti K."/>
            <person name="Kuo R."/>
            <person name="Ohm R.A."/>
            <person name="Bhattacharya S.S."/>
            <person name="Shirouzu T."/>
            <person name="Yoshinaga Y."/>
            <person name="Martin F.M."/>
            <person name="Grigoriev I.V."/>
            <person name="Hibbett D.S."/>
        </authorList>
    </citation>
    <scope>NUCLEOTIDE SEQUENCE [LARGE SCALE GENOMIC DNA]</scope>
    <source>
        <strain evidence="2 3">HHB10207 ss-3</strain>
    </source>
</reference>
<dbReference type="OrthoDB" id="3356019at2759"/>
<evidence type="ECO:0000256" key="1">
    <source>
        <dbReference type="SAM" id="Phobius"/>
    </source>
</evidence>